<gene>
    <name evidence="2" type="ORF">SGFS_094000</name>
</gene>
<feature type="region of interest" description="Disordered" evidence="1">
    <location>
        <begin position="1"/>
        <end position="38"/>
    </location>
</feature>
<proteinExistence type="predicted"/>
<reference evidence="2 3" key="1">
    <citation type="journal article" date="2010" name="ChemBioChem">
        <title>Cloning and characterization of the biosynthetic gene cluster of 16-membered macrolide antibiotic FD-891: involvement of a dual functional cytochrome P450 monooxygenase catalyzing epoxidation and hydroxylation.</title>
        <authorList>
            <person name="Kudo F."/>
            <person name="Motegi A."/>
            <person name="Mizoue K."/>
            <person name="Eguchi T."/>
        </authorList>
    </citation>
    <scope>NUCLEOTIDE SEQUENCE [LARGE SCALE GENOMIC DNA]</scope>
    <source>
        <strain evidence="2 3">A-8890</strain>
    </source>
</reference>
<feature type="region of interest" description="Disordered" evidence="1">
    <location>
        <begin position="69"/>
        <end position="91"/>
    </location>
</feature>
<reference evidence="2 3" key="2">
    <citation type="journal article" date="2023" name="ChemBioChem">
        <title>Acyltransferase Domain Exchange between Two Independent Type I Polyketide Synthases in the Same Producer Strain of Macrolide Antibiotics.</title>
        <authorList>
            <person name="Kudo F."/>
            <person name="Kishikawa K."/>
            <person name="Tsuboi K."/>
            <person name="Kido T."/>
            <person name="Usui T."/>
            <person name="Hashimoto J."/>
            <person name="Shin-Ya K."/>
            <person name="Miyanaga A."/>
            <person name="Eguchi T."/>
        </authorList>
    </citation>
    <scope>NUCLEOTIDE SEQUENCE [LARGE SCALE GENOMIC DNA]</scope>
    <source>
        <strain evidence="2 3">A-8890</strain>
    </source>
</reference>
<sequence>MFGLTTRPPGAGDVRPRPVGILSATAGRPLRRSGRPPAETLLPLHVNASPHPWQASAAWPRCATPYKRRGGCGGGRRQSTPPYTHVPPHCPASHAVSGPPVLQFLRPAALLSASASAGEVRELLTGAPEVSRVLSFGDGGVSALDPHGPPAGRGMSRTP</sequence>
<feature type="region of interest" description="Disordered" evidence="1">
    <location>
        <begin position="138"/>
        <end position="159"/>
    </location>
</feature>
<accession>A0ABN5VY26</accession>
<name>A0ABN5VY26_9ACTN</name>
<dbReference type="Proteomes" id="UP001321542">
    <property type="component" value="Chromosome"/>
</dbReference>
<keyword evidence="3" id="KW-1185">Reference proteome</keyword>
<dbReference type="EMBL" id="AP018448">
    <property type="protein sequence ID" value="BBC38106.1"/>
    <property type="molecule type" value="Genomic_DNA"/>
</dbReference>
<protein>
    <submittedName>
        <fullName evidence="2">Uncharacterized protein</fullName>
    </submittedName>
</protein>
<organism evidence="2 3">
    <name type="scientific">Streptomyces graminofaciens</name>
    <dbReference type="NCBI Taxonomy" id="68212"/>
    <lineage>
        <taxon>Bacteria</taxon>
        <taxon>Bacillati</taxon>
        <taxon>Actinomycetota</taxon>
        <taxon>Actinomycetes</taxon>
        <taxon>Kitasatosporales</taxon>
        <taxon>Streptomycetaceae</taxon>
        <taxon>Streptomyces</taxon>
    </lineage>
</organism>
<evidence type="ECO:0000256" key="1">
    <source>
        <dbReference type="SAM" id="MobiDB-lite"/>
    </source>
</evidence>
<evidence type="ECO:0000313" key="2">
    <source>
        <dbReference type="EMBL" id="BBC38106.1"/>
    </source>
</evidence>
<evidence type="ECO:0000313" key="3">
    <source>
        <dbReference type="Proteomes" id="UP001321542"/>
    </source>
</evidence>